<evidence type="ECO:0000313" key="1">
    <source>
        <dbReference type="EMBL" id="MBA9007936.1"/>
    </source>
</evidence>
<reference evidence="1 2" key="1">
    <citation type="submission" date="2020-08" db="EMBL/GenBank/DDBJ databases">
        <title>Sequencing the genomes of 1000 actinobacteria strains.</title>
        <authorList>
            <person name="Klenk H.-P."/>
        </authorList>
    </citation>
    <scope>NUCLEOTIDE SEQUENCE [LARGE SCALE GENOMIC DNA]</scope>
    <source>
        <strain evidence="1 2">DSM 45823</strain>
    </source>
</reference>
<name>A0A7W3RCH8_9ACTN</name>
<dbReference type="PANTHER" id="PTHR36978:SF4">
    <property type="entry name" value="P-LOOP CONTAINING NUCLEOSIDE TRIPHOSPHATE HYDROLASE PROTEIN"/>
    <property type="match status" value="1"/>
</dbReference>
<proteinExistence type="predicted"/>
<dbReference type="Proteomes" id="UP000539313">
    <property type="component" value="Unassembled WGS sequence"/>
</dbReference>
<protein>
    <recommendedName>
        <fullName evidence="3">Sulfotransferase family protein</fullName>
    </recommendedName>
</protein>
<evidence type="ECO:0000313" key="2">
    <source>
        <dbReference type="Proteomes" id="UP000539313"/>
    </source>
</evidence>
<dbReference type="Gene3D" id="3.40.50.300">
    <property type="entry name" value="P-loop containing nucleotide triphosphate hydrolases"/>
    <property type="match status" value="1"/>
</dbReference>
<keyword evidence="2" id="KW-1185">Reference proteome</keyword>
<sequence>MRTVQAEPWRAEDWIAAADEPAAADWERILSGFESTVGDPGALFWRHLIDAFPDAKVILSVRDPQQWYESASRTIFPALEGPPLPLRLLTWRRPSREDRLLDRLQRLTWELDFGNDFADRDRAVEVFTRRIADVRAHVPADRLLVYDVREGWEPLCAFLGVPVPDEPMPRENDRAAFQARQRSALMRVVGDRARKAAAIGVGAALTAWVVRRLRSAS</sequence>
<dbReference type="Pfam" id="PF17784">
    <property type="entry name" value="Sulfotransfer_4"/>
    <property type="match status" value="1"/>
</dbReference>
<evidence type="ECO:0008006" key="3">
    <source>
        <dbReference type="Google" id="ProtNLM"/>
    </source>
</evidence>
<accession>A0A7W3RCH8</accession>
<dbReference type="SUPFAM" id="SSF52540">
    <property type="entry name" value="P-loop containing nucleoside triphosphate hydrolases"/>
    <property type="match status" value="1"/>
</dbReference>
<dbReference type="InterPro" id="IPR027417">
    <property type="entry name" value="P-loop_NTPase"/>
</dbReference>
<gene>
    <name evidence="1" type="ORF">HNR21_006818</name>
</gene>
<dbReference type="PANTHER" id="PTHR36978">
    <property type="entry name" value="P-LOOP CONTAINING NUCLEOTIDE TRIPHOSPHATE HYDROLASE"/>
    <property type="match status" value="1"/>
</dbReference>
<organism evidence="1 2">
    <name type="scientific">Thermomonospora cellulosilytica</name>
    <dbReference type="NCBI Taxonomy" id="1411118"/>
    <lineage>
        <taxon>Bacteria</taxon>
        <taxon>Bacillati</taxon>
        <taxon>Actinomycetota</taxon>
        <taxon>Actinomycetes</taxon>
        <taxon>Streptosporangiales</taxon>
        <taxon>Thermomonosporaceae</taxon>
        <taxon>Thermomonospora</taxon>
    </lineage>
</organism>
<dbReference type="EMBL" id="JACJII010000001">
    <property type="protein sequence ID" value="MBA9007936.1"/>
    <property type="molecule type" value="Genomic_DNA"/>
</dbReference>
<dbReference type="AlphaFoldDB" id="A0A7W3RCH8"/>
<dbReference type="InterPro" id="IPR040632">
    <property type="entry name" value="Sulfotransfer_4"/>
</dbReference>
<comment type="caution">
    <text evidence="1">The sequence shown here is derived from an EMBL/GenBank/DDBJ whole genome shotgun (WGS) entry which is preliminary data.</text>
</comment>